<proteinExistence type="predicted"/>
<evidence type="ECO:0000256" key="1">
    <source>
        <dbReference type="SAM" id="Phobius"/>
    </source>
</evidence>
<sequence>MAPLPELCRARQLLICALLSGILGGCLPLYLHKDSYEKETADVQKAVNALDVEAGYKILIADAKEIADKEDSAAADAVIATRNADLVGLIEPFPGELSDARVNGAATRFHSIIQADISALTNGKTTLLADVPGTISAKHLESVFAKANERESAVAQFIQGLRSIYAIKTAHQGDIEIPAWTCEDAKVAKANASSMVLPLQILAPESATDRDNETAAEFQARLERNKASLSLHCQERREAWGERAEFLRRLGAEDKLPDSAGSIPRSAADLYAKLAQRQTFIRDAEKTRADLEKLLSSVLKKNDKSAIQNAIERFKKTVPEVNALAQAAGWKTLLTYTQCGLGAELLAFSASDEKGSDAAGDSSARTDAVNAVANTEKPVEGADKNKLTTIACEAGKSGIQVGKDGEANPLILDVARAIIGVERDAKILGLLERLNAEIMAIAELRQRADIAEAQARFGGINIQLLKARLHALLEQIRLDKVAAEELGKLEPIEHPGTQTDRTSLTDFKASSQHYYRVVAALTAYAQSWDSGRIPVVLLNYRVIQAQRNLDIDIATLTAKNYKELLKPIVDALAAYGAGGIPAELLGQILGNAAIITGIGTF</sequence>
<comment type="caution">
    <text evidence="2">The sequence shown here is derived from an EMBL/GenBank/DDBJ whole genome shotgun (WGS) entry which is preliminary data.</text>
</comment>
<keyword evidence="1" id="KW-0472">Membrane</keyword>
<feature type="transmembrane region" description="Helical" evidence="1">
    <location>
        <begin position="12"/>
        <end position="31"/>
    </location>
</feature>
<protein>
    <submittedName>
        <fullName evidence="2">Uncharacterized protein</fullName>
    </submittedName>
</protein>
<reference evidence="2 3" key="1">
    <citation type="journal article" date="2013" name="Antonie Van Leeuwenhoek">
        <title>Dongia rigui sp. nov., isolated from freshwater of a large wetland in Korea.</title>
        <authorList>
            <person name="Baik K.S."/>
            <person name="Hwang Y.M."/>
            <person name="Choi J.S."/>
            <person name="Kwon J."/>
            <person name="Seong C.N."/>
        </authorList>
    </citation>
    <scope>NUCLEOTIDE SEQUENCE [LARGE SCALE GENOMIC DNA]</scope>
    <source>
        <strain evidence="2 3">04SU4-P</strain>
    </source>
</reference>
<dbReference type="RefSeq" id="WP_320502822.1">
    <property type="nucleotide sequence ID" value="NZ_JAXCLX010000004.1"/>
</dbReference>
<gene>
    <name evidence="2" type="ORF">SMD31_20615</name>
</gene>
<keyword evidence="1" id="KW-0812">Transmembrane</keyword>
<evidence type="ECO:0000313" key="2">
    <source>
        <dbReference type="EMBL" id="MDY0874355.1"/>
    </source>
</evidence>
<keyword evidence="1" id="KW-1133">Transmembrane helix</keyword>
<dbReference type="Proteomes" id="UP001271769">
    <property type="component" value="Unassembled WGS sequence"/>
</dbReference>
<keyword evidence="3" id="KW-1185">Reference proteome</keyword>
<dbReference type="EMBL" id="JAXCLX010000004">
    <property type="protein sequence ID" value="MDY0874355.1"/>
    <property type="molecule type" value="Genomic_DNA"/>
</dbReference>
<accession>A0ABU5E554</accession>
<organism evidence="2 3">
    <name type="scientific">Dongia rigui</name>
    <dbReference type="NCBI Taxonomy" id="940149"/>
    <lineage>
        <taxon>Bacteria</taxon>
        <taxon>Pseudomonadati</taxon>
        <taxon>Pseudomonadota</taxon>
        <taxon>Alphaproteobacteria</taxon>
        <taxon>Rhodospirillales</taxon>
        <taxon>Dongiaceae</taxon>
        <taxon>Dongia</taxon>
    </lineage>
</organism>
<evidence type="ECO:0000313" key="3">
    <source>
        <dbReference type="Proteomes" id="UP001271769"/>
    </source>
</evidence>
<name>A0ABU5E554_9PROT</name>